<reference evidence="2" key="1">
    <citation type="journal article" date="2019" name="Int. J. Syst. Evol. Microbiol.">
        <title>The Global Catalogue of Microorganisms (GCM) 10K type strain sequencing project: providing services to taxonomists for standard genome sequencing and annotation.</title>
        <authorList>
            <consortium name="The Broad Institute Genomics Platform"/>
            <consortium name="The Broad Institute Genome Sequencing Center for Infectious Disease"/>
            <person name="Wu L."/>
            <person name="Ma J."/>
        </authorList>
    </citation>
    <scope>NUCLEOTIDE SEQUENCE [LARGE SCALE GENOMIC DNA]</scope>
    <source>
        <strain evidence="2">JCM 6307</strain>
    </source>
</reference>
<keyword evidence="2" id="KW-1185">Reference proteome</keyword>
<protein>
    <recommendedName>
        <fullName evidence="3">ESX-1 secretion-associated protein</fullName>
    </recommendedName>
</protein>
<dbReference type="Proteomes" id="UP001501358">
    <property type="component" value="Unassembled WGS sequence"/>
</dbReference>
<dbReference type="RefSeq" id="WP_182311709.1">
    <property type="nucleotide sequence ID" value="NZ_BAAATA010000046.1"/>
</dbReference>
<comment type="caution">
    <text evidence="1">The sequence shown here is derived from an EMBL/GenBank/DDBJ whole genome shotgun (WGS) entry which is preliminary data.</text>
</comment>
<gene>
    <name evidence="1" type="ORF">GCM10010406_51790</name>
</gene>
<evidence type="ECO:0000313" key="2">
    <source>
        <dbReference type="Proteomes" id="UP001501358"/>
    </source>
</evidence>
<evidence type="ECO:0000313" key="1">
    <source>
        <dbReference type="EMBL" id="GAA2508964.1"/>
    </source>
</evidence>
<accession>A0ABP6A5H2</accession>
<evidence type="ECO:0008006" key="3">
    <source>
        <dbReference type="Google" id="ProtNLM"/>
    </source>
</evidence>
<sequence length="109" mass="11544">MTEFSAEASSIDGSAHLLIEIAGLLHAGRLDGDTGTAARAPRSHQDVGRKVEEFAKFADDQYQDLVALLTALSTKLKATGSNYVRVDGKVQADLDKILGAGQYVAPGDR</sequence>
<name>A0ABP6A5H2_9ACTN</name>
<dbReference type="EMBL" id="BAAATA010000046">
    <property type="protein sequence ID" value="GAA2508964.1"/>
    <property type="molecule type" value="Genomic_DNA"/>
</dbReference>
<organism evidence="1 2">
    <name type="scientific">Streptomyces thermolineatus</name>
    <dbReference type="NCBI Taxonomy" id="44033"/>
    <lineage>
        <taxon>Bacteria</taxon>
        <taxon>Bacillati</taxon>
        <taxon>Actinomycetota</taxon>
        <taxon>Actinomycetes</taxon>
        <taxon>Kitasatosporales</taxon>
        <taxon>Streptomycetaceae</taxon>
        <taxon>Streptomyces</taxon>
    </lineage>
</organism>
<proteinExistence type="predicted"/>